<organism evidence="8 10">
    <name type="scientific">Cucumis melo var. makuwa</name>
    <name type="common">Oriental melon</name>
    <dbReference type="NCBI Taxonomy" id="1194695"/>
    <lineage>
        <taxon>Eukaryota</taxon>
        <taxon>Viridiplantae</taxon>
        <taxon>Streptophyta</taxon>
        <taxon>Embryophyta</taxon>
        <taxon>Tracheophyta</taxon>
        <taxon>Spermatophyta</taxon>
        <taxon>Magnoliopsida</taxon>
        <taxon>eudicotyledons</taxon>
        <taxon>Gunneridae</taxon>
        <taxon>Pentapetalae</taxon>
        <taxon>rosids</taxon>
        <taxon>fabids</taxon>
        <taxon>Cucurbitales</taxon>
        <taxon>Cucurbitaceae</taxon>
        <taxon>Benincaseae</taxon>
        <taxon>Cucumis</taxon>
    </lineage>
</organism>
<dbReference type="Pfam" id="PF22936">
    <property type="entry name" value="Pol_BBD"/>
    <property type="match status" value="1"/>
</dbReference>
<evidence type="ECO:0000256" key="1">
    <source>
        <dbReference type="ARBA" id="ARBA00022670"/>
    </source>
</evidence>
<keyword evidence="1" id="KW-0645">Protease</keyword>
<evidence type="ECO:0000256" key="2">
    <source>
        <dbReference type="ARBA" id="ARBA00022723"/>
    </source>
</evidence>
<comment type="caution">
    <text evidence="8">The sequence shown here is derived from an EMBL/GenBank/DDBJ whole genome shotgun (WGS) entry which is preliminary data.</text>
</comment>
<evidence type="ECO:0000256" key="4">
    <source>
        <dbReference type="ARBA" id="ARBA00022801"/>
    </source>
</evidence>
<dbReference type="InterPro" id="IPR039537">
    <property type="entry name" value="Retrotran_Ty1/copia-like"/>
</dbReference>
<evidence type="ECO:0000256" key="3">
    <source>
        <dbReference type="ARBA" id="ARBA00022750"/>
    </source>
</evidence>
<dbReference type="InterPro" id="IPR043502">
    <property type="entry name" value="DNA/RNA_pol_sf"/>
</dbReference>
<feature type="domain" description="Reverse transcriptase Ty1/copia-type" evidence="5">
    <location>
        <begin position="328"/>
        <end position="545"/>
    </location>
</feature>
<evidence type="ECO:0000313" key="8">
    <source>
        <dbReference type="EMBL" id="TYK28888.1"/>
    </source>
</evidence>
<evidence type="ECO:0000259" key="5">
    <source>
        <dbReference type="Pfam" id="PF07727"/>
    </source>
</evidence>
<evidence type="ECO:0000259" key="6">
    <source>
        <dbReference type="Pfam" id="PF22936"/>
    </source>
</evidence>
<evidence type="ECO:0000313" key="9">
    <source>
        <dbReference type="Proteomes" id="UP000321393"/>
    </source>
</evidence>
<dbReference type="PANTHER" id="PTHR42648:SF18">
    <property type="entry name" value="RETROTRANSPOSON, UNCLASSIFIED-LIKE PROTEIN"/>
    <property type="match status" value="1"/>
</dbReference>
<accession>A0A5D3DZJ9</accession>
<name>A0A5D3DZJ9_CUCMM</name>
<gene>
    <name evidence="8" type="ORF">E5676_scaffold2406G00040</name>
    <name evidence="7" type="ORF">E6C27_scaffold35G00750</name>
</gene>
<keyword evidence="8" id="KW-0418">Kinase</keyword>
<dbReference type="EMBL" id="SSTD01001967">
    <property type="protein sequence ID" value="TYK28888.1"/>
    <property type="molecule type" value="Genomic_DNA"/>
</dbReference>
<keyword evidence="8" id="KW-0808">Transferase</keyword>
<dbReference type="Pfam" id="PF07727">
    <property type="entry name" value="RVT_2"/>
    <property type="match status" value="1"/>
</dbReference>
<dbReference type="InterPro" id="IPR036397">
    <property type="entry name" value="RNaseH_sf"/>
</dbReference>
<evidence type="ECO:0000313" key="7">
    <source>
        <dbReference type="EMBL" id="KAA0040440.1"/>
    </source>
</evidence>
<dbReference type="GO" id="GO:0004190">
    <property type="term" value="F:aspartic-type endopeptidase activity"/>
    <property type="evidence" value="ECO:0007669"/>
    <property type="project" value="UniProtKB-KW"/>
</dbReference>
<keyword evidence="4" id="KW-0378">Hydrolase</keyword>
<proteinExistence type="predicted"/>
<keyword evidence="3" id="KW-0064">Aspartyl protease</keyword>
<keyword evidence="8" id="KW-0675">Receptor</keyword>
<dbReference type="AlphaFoldDB" id="A0A5D3DZJ9"/>
<dbReference type="EMBL" id="SSTE01017387">
    <property type="protein sequence ID" value="KAA0040440.1"/>
    <property type="molecule type" value="Genomic_DNA"/>
</dbReference>
<dbReference type="Proteomes" id="UP000321393">
    <property type="component" value="Unassembled WGS sequence"/>
</dbReference>
<keyword evidence="2" id="KW-0479">Metal-binding</keyword>
<dbReference type="GO" id="GO:0003676">
    <property type="term" value="F:nucleic acid binding"/>
    <property type="evidence" value="ECO:0007669"/>
    <property type="project" value="InterPro"/>
</dbReference>
<feature type="domain" description="Retrovirus-related Pol polyprotein from transposon TNT 1-94-like beta-barrel" evidence="6">
    <location>
        <begin position="96"/>
        <end position="138"/>
    </location>
</feature>
<evidence type="ECO:0000313" key="10">
    <source>
        <dbReference type="Proteomes" id="UP000321947"/>
    </source>
</evidence>
<dbReference type="STRING" id="1194695.A0A5D3DZJ9"/>
<dbReference type="SUPFAM" id="SSF53098">
    <property type="entry name" value="Ribonuclease H-like"/>
    <property type="match status" value="1"/>
</dbReference>
<dbReference type="Gene3D" id="3.30.420.10">
    <property type="entry name" value="Ribonuclease H-like superfamily/Ribonuclease H"/>
    <property type="match status" value="1"/>
</dbReference>
<dbReference type="InterPro" id="IPR054722">
    <property type="entry name" value="PolX-like_BBD"/>
</dbReference>
<dbReference type="Proteomes" id="UP000321947">
    <property type="component" value="Unassembled WGS sequence"/>
</dbReference>
<dbReference type="SUPFAM" id="SSF56672">
    <property type="entry name" value="DNA/RNA polymerases"/>
    <property type="match status" value="1"/>
</dbReference>
<dbReference type="InterPro" id="IPR012337">
    <property type="entry name" value="RNaseH-like_sf"/>
</dbReference>
<dbReference type="GO" id="GO:0006508">
    <property type="term" value="P:proteolysis"/>
    <property type="evidence" value="ECO:0007669"/>
    <property type="project" value="UniProtKB-KW"/>
</dbReference>
<reference evidence="9 10" key="1">
    <citation type="submission" date="2019-08" db="EMBL/GenBank/DDBJ databases">
        <title>Draft genome sequences of two oriental melons (Cucumis melo L. var makuwa).</title>
        <authorList>
            <person name="Kwon S.-Y."/>
        </authorList>
    </citation>
    <scope>NUCLEOTIDE SEQUENCE [LARGE SCALE GENOMIC DNA]</scope>
    <source>
        <strain evidence="10">cv. Chang Bougi</strain>
        <strain evidence="9">cv. SW 3</strain>
        <tissue evidence="8">Leaf</tissue>
    </source>
</reference>
<dbReference type="GO" id="GO:0016301">
    <property type="term" value="F:kinase activity"/>
    <property type="evidence" value="ECO:0007669"/>
    <property type="project" value="UniProtKB-KW"/>
</dbReference>
<dbReference type="PANTHER" id="PTHR42648">
    <property type="entry name" value="TRANSPOSASE, PUTATIVE-RELATED"/>
    <property type="match status" value="1"/>
</dbReference>
<dbReference type="InterPro" id="IPR013103">
    <property type="entry name" value="RVT_2"/>
</dbReference>
<dbReference type="GO" id="GO:0046872">
    <property type="term" value="F:metal ion binding"/>
    <property type="evidence" value="ECO:0007669"/>
    <property type="project" value="UniProtKB-KW"/>
</dbReference>
<protein>
    <submittedName>
        <fullName evidence="8">Lectin receptor kinase</fullName>
    </submittedName>
</protein>
<sequence>MREASNIEQGNESCQKVEELVPIIKANKDGNVVNIEDEEEDKDVLGGSMKTTTITAKEDGETQKKVVDKATQDQEKEFGTLLMACTNSEWNKDDTWYLDTGANNNMCGVRSMLVELDESMSANVAFGDESKVEVKGRAAQEKQGVKLKNSKALEHTNVCELIKLSSLGKISYFLPFIYDFSRKAWVYFLKHKSEVLENFKKFKSLVEKGRGLVIKVMRFDCGREFTSKEFQKYKKDNPKSDVVLKEEVEWDWRRYVKDYNFLSTLKKMIWSKQVVCKQERSLLLPSSSQEDESSRESVQCFRSLKELYQMTKNQDNLSLFCLFANFEKNARGEVERYKARSMAKGYSQRAGIDYEGISSLLARLEYVRLMISLADQNSWRIHQMDVNSAFLNGVLKEEVYIEQTQSYIVGKEDKVLELKKALYGLKQAPGARIPPIDKYVNQRNFIKCPHEYGLNIKDQINDVLIMCLYVDDLIFTGCSPSMFNKFKEDMTNEFEMTNVMLKYYYLGIEVKQEDKGMFIMQEAYAKEVIKKFKMDDFNSLNMPVEFGIQLSHCEEENKCGSNTL</sequence>